<evidence type="ECO:0000313" key="2">
    <source>
        <dbReference type="EMBL" id="OCT87684.1"/>
    </source>
</evidence>
<dbReference type="AlphaFoldDB" id="A0A974D8W0"/>
<dbReference type="EMBL" id="CM004471">
    <property type="protein sequence ID" value="OCT87684.1"/>
    <property type="molecule type" value="Genomic_DNA"/>
</dbReference>
<keyword evidence="1" id="KW-0472">Membrane</keyword>
<evidence type="ECO:0000256" key="1">
    <source>
        <dbReference type="SAM" id="Phobius"/>
    </source>
</evidence>
<dbReference type="Proteomes" id="UP000694892">
    <property type="component" value="Chromosome 3S"/>
</dbReference>
<evidence type="ECO:0000313" key="3">
    <source>
        <dbReference type="Proteomes" id="UP000694892"/>
    </source>
</evidence>
<organism evidence="2 3">
    <name type="scientific">Xenopus laevis</name>
    <name type="common">African clawed frog</name>
    <dbReference type="NCBI Taxonomy" id="8355"/>
    <lineage>
        <taxon>Eukaryota</taxon>
        <taxon>Metazoa</taxon>
        <taxon>Chordata</taxon>
        <taxon>Craniata</taxon>
        <taxon>Vertebrata</taxon>
        <taxon>Euteleostomi</taxon>
        <taxon>Amphibia</taxon>
        <taxon>Batrachia</taxon>
        <taxon>Anura</taxon>
        <taxon>Pipoidea</taxon>
        <taxon>Pipidae</taxon>
        <taxon>Xenopodinae</taxon>
        <taxon>Xenopus</taxon>
        <taxon>Xenopus</taxon>
    </lineage>
</organism>
<reference evidence="3" key="1">
    <citation type="journal article" date="2016" name="Nature">
        <title>Genome evolution in the allotetraploid frog Xenopus laevis.</title>
        <authorList>
            <person name="Session A.M."/>
            <person name="Uno Y."/>
            <person name="Kwon T."/>
            <person name="Chapman J.A."/>
            <person name="Toyoda A."/>
            <person name="Takahashi S."/>
            <person name="Fukui A."/>
            <person name="Hikosaka A."/>
            <person name="Suzuki A."/>
            <person name="Kondo M."/>
            <person name="van Heeringen S.J."/>
            <person name="Quigley I."/>
            <person name="Heinz S."/>
            <person name="Ogino H."/>
            <person name="Ochi H."/>
            <person name="Hellsten U."/>
            <person name="Lyons J.B."/>
            <person name="Simakov O."/>
            <person name="Putnam N."/>
            <person name="Stites J."/>
            <person name="Kuroki Y."/>
            <person name="Tanaka T."/>
            <person name="Michiue T."/>
            <person name="Watanabe M."/>
            <person name="Bogdanovic O."/>
            <person name="Lister R."/>
            <person name="Georgiou G."/>
            <person name="Paranjpe S.S."/>
            <person name="van Kruijsbergen I."/>
            <person name="Shu S."/>
            <person name="Carlson J."/>
            <person name="Kinoshita T."/>
            <person name="Ohta Y."/>
            <person name="Mawaribuchi S."/>
            <person name="Jenkins J."/>
            <person name="Grimwood J."/>
            <person name="Schmutz J."/>
            <person name="Mitros T."/>
            <person name="Mozaffari S.V."/>
            <person name="Suzuki Y."/>
            <person name="Haramoto Y."/>
            <person name="Yamamoto T.S."/>
            <person name="Takagi C."/>
            <person name="Heald R."/>
            <person name="Miller K."/>
            <person name="Haudenschild C."/>
            <person name="Kitzman J."/>
            <person name="Nakayama T."/>
            <person name="Izutsu Y."/>
            <person name="Robert J."/>
            <person name="Fortriede J."/>
            <person name="Burns K."/>
            <person name="Lotay V."/>
            <person name="Karimi K."/>
            <person name="Yasuoka Y."/>
            <person name="Dichmann D.S."/>
            <person name="Flajnik M.F."/>
            <person name="Houston D.W."/>
            <person name="Shendure J."/>
            <person name="DuPasquier L."/>
            <person name="Vize P.D."/>
            <person name="Zorn A.M."/>
            <person name="Ito M."/>
            <person name="Marcotte E.M."/>
            <person name="Wallingford J.B."/>
            <person name="Ito Y."/>
            <person name="Asashima M."/>
            <person name="Ueno N."/>
            <person name="Matsuda Y."/>
            <person name="Veenstra G.J."/>
            <person name="Fujiyama A."/>
            <person name="Harland R.M."/>
            <person name="Taira M."/>
            <person name="Rokhsar D.S."/>
        </authorList>
    </citation>
    <scope>NUCLEOTIDE SEQUENCE [LARGE SCALE GENOMIC DNA]</scope>
    <source>
        <strain evidence="3">J</strain>
    </source>
</reference>
<feature type="transmembrane region" description="Helical" evidence="1">
    <location>
        <begin position="24"/>
        <end position="42"/>
    </location>
</feature>
<feature type="transmembrane region" description="Helical" evidence="1">
    <location>
        <begin position="63"/>
        <end position="85"/>
    </location>
</feature>
<keyword evidence="1" id="KW-1133">Transmembrane helix</keyword>
<protein>
    <submittedName>
        <fullName evidence="2">Uncharacterized protein</fullName>
    </submittedName>
</protein>
<name>A0A974D8W0_XENLA</name>
<gene>
    <name evidence="2" type="ORF">XELAEV_18021382mg</name>
</gene>
<keyword evidence="1" id="KW-0812">Transmembrane</keyword>
<accession>A0A974D8W0</accession>
<sequence length="109" mass="12708">MAVWLNVCFYVVLSMCYDKYCDNSYGYITTGVILCILQFAIIRDERYSHTKKLSIEPFFLYQFVIYSATTVFLNNLASFSVFGMMCMTYCRLITESILMSSHSWPFATD</sequence>
<proteinExistence type="predicted"/>